<evidence type="ECO:0000256" key="1">
    <source>
        <dbReference type="ARBA" id="ARBA00004429"/>
    </source>
</evidence>
<gene>
    <name evidence="12" type="ORF">Daura_23405</name>
</gene>
<dbReference type="GO" id="GO:0005886">
    <property type="term" value="C:plasma membrane"/>
    <property type="evidence" value="ECO:0007669"/>
    <property type="project" value="UniProtKB-SubCell"/>
</dbReference>
<keyword evidence="2" id="KW-0997">Cell inner membrane</keyword>
<evidence type="ECO:0000256" key="7">
    <source>
        <dbReference type="PROSITE-ProRule" id="PRU00284"/>
    </source>
</evidence>
<dbReference type="Gene3D" id="1.10.287.950">
    <property type="entry name" value="Methyl-accepting chemotaxis protein"/>
    <property type="match status" value="1"/>
</dbReference>
<evidence type="ECO:0000256" key="8">
    <source>
        <dbReference type="SAM" id="Phobius"/>
    </source>
</evidence>
<dbReference type="AlphaFoldDB" id="A0A9Q9MRU7"/>
<evidence type="ECO:0000259" key="11">
    <source>
        <dbReference type="PROSITE" id="PS50885"/>
    </source>
</evidence>
<dbReference type="PROSITE" id="PS50885">
    <property type="entry name" value="HAMP"/>
    <property type="match status" value="1"/>
</dbReference>
<keyword evidence="3 8" id="KW-0812">Transmembrane</keyword>
<evidence type="ECO:0000256" key="2">
    <source>
        <dbReference type="ARBA" id="ARBA00022519"/>
    </source>
</evidence>
<dbReference type="Pfam" id="PF12729">
    <property type="entry name" value="4HB_MCP_1"/>
    <property type="match status" value="1"/>
</dbReference>
<organism evidence="12 13">
    <name type="scientific">Dactylosporangium aurantiacum</name>
    <dbReference type="NCBI Taxonomy" id="35754"/>
    <lineage>
        <taxon>Bacteria</taxon>
        <taxon>Bacillati</taxon>
        <taxon>Actinomycetota</taxon>
        <taxon>Actinomycetes</taxon>
        <taxon>Micromonosporales</taxon>
        <taxon>Micromonosporaceae</taxon>
        <taxon>Dactylosporangium</taxon>
    </lineage>
</organism>
<dbReference type="KEGG" id="daur:Daura_23405"/>
<dbReference type="RefSeq" id="WP_052387306.1">
    <property type="nucleotide sequence ID" value="NZ_CP073767.1"/>
</dbReference>
<name>A0A9Q9MRU7_9ACTN</name>
<dbReference type="Proteomes" id="UP001058003">
    <property type="component" value="Chromosome"/>
</dbReference>
<dbReference type="InterPro" id="IPR024478">
    <property type="entry name" value="HlyB_4HB_MCP"/>
</dbReference>
<dbReference type="SUPFAM" id="SSF58104">
    <property type="entry name" value="Methyl-accepting chemotaxis protein (MCP) signaling domain"/>
    <property type="match status" value="1"/>
</dbReference>
<keyword evidence="8" id="KW-0472">Membrane</keyword>
<keyword evidence="13" id="KW-1185">Reference proteome</keyword>
<dbReference type="PANTHER" id="PTHR32089">
    <property type="entry name" value="METHYL-ACCEPTING CHEMOTAXIS PROTEIN MCPB"/>
    <property type="match status" value="1"/>
</dbReference>
<protein>
    <submittedName>
        <fullName evidence="12">Methyl-accepting chemotaxis protein</fullName>
    </submittedName>
</protein>
<comment type="similarity">
    <text evidence="6">Belongs to the methyl-accepting chemotaxis (MCP) protein family.</text>
</comment>
<comment type="subcellular location">
    <subcellularLocation>
        <location evidence="1">Cell inner membrane</location>
        <topology evidence="1">Multi-pass membrane protein</topology>
    </subcellularLocation>
</comment>
<dbReference type="GO" id="GO:0007165">
    <property type="term" value="P:signal transduction"/>
    <property type="evidence" value="ECO:0007669"/>
    <property type="project" value="UniProtKB-KW"/>
</dbReference>
<accession>A0A9Q9MRU7</accession>
<feature type="transmembrane region" description="Helical" evidence="8">
    <location>
        <begin position="38"/>
        <end position="58"/>
    </location>
</feature>
<dbReference type="Pfam" id="PF00672">
    <property type="entry name" value="HAMP"/>
    <property type="match status" value="1"/>
</dbReference>
<feature type="domain" description="T-SNARE coiled-coil homology" evidence="10">
    <location>
        <begin position="460"/>
        <end position="514"/>
    </location>
</feature>
<dbReference type="InterPro" id="IPR004089">
    <property type="entry name" value="MCPsignal_dom"/>
</dbReference>
<evidence type="ECO:0000313" key="12">
    <source>
        <dbReference type="EMBL" id="UWZ58857.1"/>
    </source>
</evidence>
<keyword evidence="5 7" id="KW-0807">Transducer</keyword>
<sequence>MSQLFAGADPSGVRQGSGAAGSGLLGPLVADRPVRIKIIMLIAVMTVVAGTIGVLAINRLNDLNNQTKELYHSGLMPLNRINDVARAMSSARTTVLNHALSTTDANIARFEQLMAADDTTFTALLDVYAGNSVAPRLVGQLRDAWSQYQAIRDDQMVPASRRNDYATLERLRDTVAGPAFDKAEAIVRQIVDLETKDAVRRLGVAQSAYTSARTITLTVLILGTLLAVLFGLYVARIIVNAVGRVSYVVEGLAEGDLTRTAGVTQRDEVGRMAGALDAALTRLRGTVHSISGSSQTLAGAAHELSTVSAQLAGSAKAVSAQSGTAAAAAEEVSRNMDTVSAATEEMTASIREIATSASEAAATAHGAVGVASAATTTVSKLGQSSTEIGNVVNLITSIAEQTNLLALNATIEAARAGELGKGFAVVANEVKDLAQATSKATEDISTRVGTIQHDSTAAVEAIEQITSVIDQINGYSATIATAVEEQTAVTDEIGRNVSQAATGTSQITANITGVATAAQATTTGIEETRRAADGLARMSSDLQTLVGSFKV</sequence>
<dbReference type="PANTHER" id="PTHR32089:SF112">
    <property type="entry name" value="LYSOZYME-LIKE PROTEIN-RELATED"/>
    <property type="match status" value="1"/>
</dbReference>
<reference evidence="12" key="1">
    <citation type="submission" date="2021-04" db="EMBL/GenBank/DDBJ databases">
        <title>Dactylosporangium aurantiacum NRRL B-8018 full assembly.</title>
        <authorList>
            <person name="Hartkoorn R.C."/>
            <person name="Beaudoing E."/>
            <person name="Hot D."/>
        </authorList>
    </citation>
    <scope>NUCLEOTIDE SEQUENCE</scope>
    <source>
        <strain evidence="12">NRRL B-8018</strain>
    </source>
</reference>
<dbReference type="SMART" id="SM00304">
    <property type="entry name" value="HAMP"/>
    <property type="match status" value="1"/>
</dbReference>
<evidence type="ECO:0000313" key="13">
    <source>
        <dbReference type="Proteomes" id="UP001058003"/>
    </source>
</evidence>
<dbReference type="SMART" id="SM00283">
    <property type="entry name" value="MA"/>
    <property type="match status" value="1"/>
</dbReference>
<evidence type="ECO:0000256" key="3">
    <source>
        <dbReference type="ARBA" id="ARBA00022692"/>
    </source>
</evidence>
<keyword evidence="2" id="KW-1003">Cell membrane</keyword>
<evidence type="ECO:0000256" key="4">
    <source>
        <dbReference type="ARBA" id="ARBA00022989"/>
    </source>
</evidence>
<keyword evidence="4 8" id="KW-1133">Transmembrane helix</keyword>
<dbReference type="PROSITE" id="PS50192">
    <property type="entry name" value="T_SNARE"/>
    <property type="match status" value="1"/>
</dbReference>
<feature type="transmembrane region" description="Helical" evidence="8">
    <location>
        <begin position="215"/>
        <end position="235"/>
    </location>
</feature>
<evidence type="ECO:0000256" key="5">
    <source>
        <dbReference type="ARBA" id="ARBA00023224"/>
    </source>
</evidence>
<dbReference type="PROSITE" id="PS50111">
    <property type="entry name" value="CHEMOTAXIS_TRANSDUC_2"/>
    <property type="match status" value="1"/>
</dbReference>
<dbReference type="OrthoDB" id="1115140at2"/>
<feature type="domain" description="Methyl-accepting transducer" evidence="9">
    <location>
        <begin position="300"/>
        <end position="536"/>
    </location>
</feature>
<feature type="domain" description="HAMP" evidence="11">
    <location>
        <begin position="236"/>
        <end position="288"/>
    </location>
</feature>
<dbReference type="InterPro" id="IPR000727">
    <property type="entry name" value="T_SNARE_dom"/>
</dbReference>
<dbReference type="EMBL" id="CP073767">
    <property type="protein sequence ID" value="UWZ58857.1"/>
    <property type="molecule type" value="Genomic_DNA"/>
</dbReference>
<dbReference type="Pfam" id="PF00015">
    <property type="entry name" value="MCPsignal"/>
    <property type="match status" value="1"/>
</dbReference>
<dbReference type="InterPro" id="IPR003660">
    <property type="entry name" value="HAMP_dom"/>
</dbReference>
<evidence type="ECO:0000259" key="9">
    <source>
        <dbReference type="PROSITE" id="PS50111"/>
    </source>
</evidence>
<evidence type="ECO:0000256" key="6">
    <source>
        <dbReference type="ARBA" id="ARBA00029447"/>
    </source>
</evidence>
<evidence type="ECO:0000259" key="10">
    <source>
        <dbReference type="PROSITE" id="PS50192"/>
    </source>
</evidence>
<proteinExistence type="inferred from homology"/>